<dbReference type="SMART" id="SM00065">
    <property type="entry name" value="GAF"/>
    <property type="match status" value="2"/>
</dbReference>
<dbReference type="EMBL" id="CP003600">
    <property type="protein sequence ID" value="AFY95808.1"/>
    <property type="molecule type" value="Genomic_DNA"/>
</dbReference>
<dbReference type="OrthoDB" id="419276at2"/>
<dbReference type="SUPFAM" id="SSF55781">
    <property type="entry name" value="GAF domain-like"/>
    <property type="match status" value="2"/>
</dbReference>
<name>K9UME2_CHAP6</name>
<dbReference type="Gene3D" id="3.30.450.40">
    <property type="match status" value="2"/>
</dbReference>
<dbReference type="PROSITE" id="PS50046">
    <property type="entry name" value="PHYTOCHROME_2"/>
    <property type="match status" value="2"/>
</dbReference>
<proteinExistence type="predicted"/>
<dbReference type="InterPro" id="IPR016132">
    <property type="entry name" value="Phyto_chromo_attachment"/>
</dbReference>
<evidence type="ECO:0000259" key="1">
    <source>
        <dbReference type="PROSITE" id="PS50046"/>
    </source>
</evidence>
<dbReference type="InterPro" id="IPR003018">
    <property type="entry name" value="GAF"/>
</dbReference>
<dbReference type="Pfam" id="PF01590">
    <property type="entry name" value="GAF"/>
    <property type="match status" value="2"/>
</dbReference>
<gene>
    <name evidence="2" type="ORF">Cha6605_4897</name>
</gene>
<protein>
    <submittedName>
        <fullName evidence="2">GAF domain-containing protein</fullName>
    </submittedName>
</protein>
<dbReference type="STRING" id="1173020.Cha6605_4897"/>
<accession>K9UME2</accession>
<organism evidence="2 3">
    <name type="scientific">Chamaesiphon minutus (strain ATCC 27169 / PCC 6605)</name>
    <dbReference type="NCBI Taxonomy" id="1173020"/>
    <lineage>
        <taxon>Bacteria</taxon>
        <taxon>Bacillati</taxon>
        <taxon>Cyanobacteriota</taxon>
        <taxon>Cyanophyceae</taxon>
        <taxon>Gomontiellales</taxon>
        <taxon>Chamaesiphonaceae</taxon>
        <taxon>Chamaesiphon</taxon>
    </lineage>
</organism>
<dbReference type="Proteomes" id="UP000010366">
    <property type="component" value="Chromosome"/>
</dbReference>
<feature type="domain" description="Phytochrome chromophore attachment site" evidence="1">
    <location>
        <begin position="64"/>
        <end position="201"/>
    </location>
</feature>
<dbReference type="KEGG" id="cmp:Cha6605_4897"/>
<dbReference type="HOGENOM" id="CLU_563714_0_0_3"/>
<evidence type="ECO:0000313" key="2">
    <source>
        <dbReference type="EMBL" id="AFY95808.1"/>
    </source>
</evidence>
<dbReference type="InterPro" id="IPR029016">
    <property type="entry name" value="GAF-like_dom_sf"/>
</dbReference>
<dbReference type="AlphaFoldDB" id="K9UME2"/>
<evidence type="ECO:0000313" key="3">
    <source>
        <dbReference type="Proteomes" id="UP000010366"/>
    </source>
</evidence>
<feature type="domain" description="Phytochrome chromophore attachment site" evidence="1">
    <location>
        <begin position="244"/>
        <end position="381"/>
    </location>
</feature>
<sequence length="507" mass="56676">MRSKCQALSVRNTISDSITDLAQCIKNNQLVRSSLQDSCPLAISIFFAITMFTNLISKIHDCSRAEDILHASVESVKQALNCDRALIFSLQPQSMGRVVAESVNLGFPRAFDTTIDDPCFQARHIDTYRQGKITTIENVREAKITSCYVEMLDKLAVKANLVVPLLLPDGELYGLLIVHQCSHPRAWKPEEITLAAQMAMQIGWALDNAVRWSECQRIQSSIDRQHDYNDLLTVASQKIHQGTTRAEVLQIATTQAQTILKADRAIVYAFDRPNTGRVIAESTLPALAPIRGITIEDPCFEPDYIDKYQHGGVMSIDNIHQAGIREYFVDNLVKIAVKASMSVPIVGSQNELFGLLVVHQCFDYRSWHDVEVDLLRNMAIQTGLAFTKAHFQEEITVMKSSLKRAGLVKETITNADTQIQHVKESLTSSVQTLDEAKHLMRLLSHEVVSLTQKFSSEDINLIRIIAKKLQSNTESATMGTLSLQSNIAELETAIDSAVKVYKSRKYN</sequence>
<reference evidence="2 3" key="1">
    <citation type="submission" date="2012-05" db="EMBL/GenBank/DDBJ databases">
        <title>Finished chromosome of genome of Chamaesiphon sp. PCC 6605.</title>
        <authorList>
            <consortium name="US DOE Joint Genome Institute"/>
            <person name="Gugger M."/>
            <person name="Coursin T."/>
            <person name="Rippka R."/>
            <person name="Tandeau De Marsac N."/>
            <person name="Huntemann M."/>
            <person name="Wei C.-L."/>
            <person name="Han J."/>
            <person name="Detter J.C."/>
            <person name="Han C."/>
            <person name="Tapia R."/>
            <person name="Chen A."/>
            <person name="Kyrpides N."/>
            <person name="Mavromatis K."/>
            <person name="Markowitz V."/>
            <person name="Szeto E."/>
            <person name="Ivanova N."/>
            <person name="Pagani I."/>
            <person name="Pati A."/>
            <person name="Goodwin L."/>
            <person name="Nordberg H.P."/>
            <person name="Cantor M.N."/>
            <person name="Hua S.X."/>
            <person name="Woyke T."/>
            <person name="Kerfeld C.A."/>
        </authorList>
    </citation>
    <scope>NUCLEOTIDE SEQUENCE [LARGE SCALE GENOMIC DNA]</scope>
    <source>
        <strain evidence="3">ATCC 27169 / PCC 6605</strain>
    </source>
</reference>
<dbReference type="eggNOG" id="COG2203">
    <property type="taxonomic scope" value="Bacteria"/>
</dbReference>
<keyword evidence="3" id="KW-1185">Reference proteome</keyword>